<proteinExistence type="predicted"/>
<dbReference type="SMART" id="SM00661">
    <property type="entry name" value="RPOL9"/>
    <property type="match status" value="1"/>
</dbReference>
<evidence type="ECO:0000313" key="3">
    <source>
        <dbReference type="EMBL" id="KAF5325784.1"/>
    </source>
</evidence>
<accession>A0A8H5F6R3</accession>
<dbReference type="GO" id="GO:0006351">
    <property type="term" value="P:DNA-templated transcription"/>
    <property type="evidence" value="ECO:0007669"/>
    <property type="project" value="InterPro"/>
</dbReference>
<name>A0A8H5F6R3_9AGAR</name>
<dbReference type="InterPro" id="IPR001529">
    <property type="entry name" value="Zn_ribbon_RPB9"/>
</dbReference>
<evidence type="ECO:0000256" key="1">
    <source>
        <dbReference type="SAM" id="MobiDB-lite"/>
    </source>
</evidence>
<dbReference type="EMBL" id="JAACJK010000163">
    <property type="protein sequence ID" value="KAF5325784.1"/>
    <property type="molecule type" value="Genomic_DNA"/>
</dbReference>
<feature type="region of interest" description="Disordered" evidence="1">
    <location>
        <begin position="51"/>
        <end position="103"/>
    </location>
</feature>
<dbReference type="AlphaFoldDB" id="A0A8H5F6R3"/>
<evidence type="ECO:0000313" key="4">
    <source>
        <dbReference type="Proteomes" id="UP000541558"/>
    </source>
</evidence>
<feature type="domain" description="DNA-directed RNA polymerase II subunit RPB9-like zinc ribbon" evidence="2">
    <location>
        <begin position="155"/>
        <end position="202"/>
    </location>
</feature>
<comment type="caution">
    <text evidence="3">The sequence shown here is derived from an EMBL/GenBank/DDBJ whole genome shotgun (WGS) entry which is preliminary data.</text>
</comment>
<gene>
    <name evidence="3" type="ORF">D9611_000912</name>
</gene>
<protein>
    <recommendedName>
        <fullName evidence="2">DNA-directed RNA polymerase II subunit RPB9-like zinc ribbon domain-containing protein</fullName>
    </recommendedName>
</protein>
<reference evidence="3 4" key="1">
    <citation type="journal article" date="2020" name="ISME J.">
        <title>Uncovering the hidden diversity of litter-decomposition mechanisms in mushroom-forming fungi.</title>
        <authorList>
            <person name="Floudas D."/>
            <person name="Bentzer J."/>
            <person name="Ahren D."/>
            <person name="Johansson T."/>
            <person name="Persson P."/>
            <person name="Tunlid A."/>
        </authorList>
    </citation>
    <scope>NUCLEOTIDE SEQUENCE [LARGE SCALE GENOMIC DNA]</scope>
    <source>
        <strain evidence="3 4">CBS 175.51</strain>
    </source>
</reference>
<dbReference type="Proteomes" id="UP000541558">
    <property type="component" value="Unassembled WGS sequence"/>
</dbReference>
<dbReference type="OrthoDB" id="282152at2759"/>
<sequence length="227" mass="24894">MRLGLISLSHMMMTGDISQSEMGSLQLTLQIEEFLAAFVKFIDLSEITTKNASDRNGLDSGPTGVEQLSDTNQPEKVPEEGASEVSAPPSNRPPIPIPSASSASEQGLVCGQSLRRLVYLINVNIMLLPYSTRQAGNLLRRLTPFNDAVLPNLGPTCVNLLTISGETGLNKWACSSCAYEFPITKQMTSRTRLKRKEIGDVLGGDEMWKHADQTTRCVQCAHQWLEN</sequence>
<organism evidence="3 4">
    <name type="scientific">Ephemerocybe angulata</name>
    <dbReference type="NCBI Taxonomy" id="980116"/>
    <lineage>
        <taxon>Eukaryota</taxon>
        <taxon>Fungi</taxon>
        <taxon>Dikarya</taxon>
        <taxon>Basidiomycota</taxon>
        <taxon>Agaricomycotina</taxon>
        <taxon>Agaricomycetes</taxon>
        <taxon>Agaricomycetidae</taxon>
        <taxon>Agaricales</taxon>
        <taxon>Agaricineae</taxon>
        <taxon>Psathyrellaceae</taxon>
        <taxon>Ephemerocybe</taxon>
    </lineage>
</organism>
<keyword evidence="4" id="KW-1185">Reference proteome</keyword>
<evidence type="ECO:0000259" key="2">
    <source>
        <dbReference type="SMART" id="SM00661"/>
    </source>
</evidence>